<feature type="compositionally biased region" description="Polar residues" evidence="1">
    <location>
        <begin position="40"/>
        <end position="50"/>
    </location>
</feature>
<evidence type="ECO:0000313" key="2">
    <source>
        <dbReference type="EMBL" id="KAF7364418.1"/>
    </source>
</evidence>
<sequence length="742" mass="82789">MPSTCLPAESTPPLQQRSISARSGAHAAREPDLGNKHESNGMQTLTSYISGGQGGMGGSGLQGRGGAGGNGEGPTLQYEIKGERIVMNTFNGPEATASDFLRIPLGNIDLRSELRVDAMTGAVWRCREYKSVRQMYSARVVGHSEPMSVALYQGHHAKEEWKHDVSRYSSLRHPYILQIYATASSSGIHAVVFHDDLVPYVQFCDSFWHSAILKVYILWYMSADWNNAYNYYTRNVTIQVLGTSPGHVGFVVRPGGSSMLSLHDPSQESMVIASLGYREWYSICELYLHQRRFNYIQFEHAIEIASAAEVQNEWSGWYGAITQERREEDDGTVRDVFGRVLYLSNSVSAAPWLAQANYIFSQLRMVSNHVHCKLVKWVEFSLKVSERTHNPPEGYLFVCSPTDFETGPTSFRWPDRPVYWSLDPSGANSLSLEEASTLGFPTITQKTEVYFESWDETVYAGLHKFDKCKGFDPDSQDLAKELGHSLYEVCVPTSVATKWNLSVDSDDESNYPTYFEEEYPMDNEMEWNSHLPSSYVEVLTTDNENFLKEFSSDESDCSNSYPEDGVLGIESNPSSCNQDLTAGNEDSLRDLPFHDTVVGQHYSVGGLAELAKFGLIVAHGLMALYERGELHVQASQASNIESERERASREFAPHRSDAIVIKLRLLLPLDVPPNHASAPRLPMTESKPATSAGRPHDSRITTLTAFFARQVCAGLLVGWGKRMPVQAFIFLAVVRLSTAAHL</sequence>
<protein>
    <submittedName>
        <fullName evidence="2">Uncharacterized protein</fullName>
    </submittedName>
</protein>
<dbReference type="EMBL" id="JACAZH010000007">
    <property type="protein sequence ID" value="KAF7364418.1"/>
    <property type="molecule type" value="Genomic_DNA"/>
</dbReference>
<keyword evidence="3" id="KW-1185">Reference proteome</keyword>
<feature type="compositionally biased region" description="Polar residues" evidence="1">
    <location>
        <begin position="12"/>
        <end position="21"/>
    </location>
</feature>
<comment type="caution">
    <text evidence="2">The sequence shown here is derived from an EMBL/GenBank/DDBJ whole genome shotgun (WGS) entry which is preliminary data.</text>
</comment>
<evidence type="ECO:0000313" key="3">
    <source>
        <dbReference type="Proteomes" id="UP000623467"/>
    </source>
</evidence>
<gene>
    <name evidence="2" type="ORF">MSAN_01102700</name>
</gene>
<organism evidence="2 3">
    <name type="scientific">Mycena sanguinolenta</name>
    <dbReference type="NCBI Taxonomy" id="230812"/>
    <lineage>
        <taxon>Eukaryota</taxon>
        <taxon>Fungi</taxon>
        <taxon>Dikarya</taxon>
        <taxon>Basidiomycota</taxon>
        <taxon>Agaricomycotina</taxon>
        <taxon>Agaricomycetes</taxon>
        <taxon>Agaricomycetidae</taxon>
        <taxon>Agaricales</taxon>
        <taxon>Marasmiineae</taxon>
        <taxon>Mycenaceae</taxon>
        <taxon>Mycena</taxon>
    </lineage>
</organism>
<name>A0A8H6YQL5_9AGAR</name>
<dbReference type="AlphaFoldDB" id="A0A8H6YQL5"/>
<feature type="compositionally biased region" description="Basic and acidic residues" evidence="1">
    <location>
        <begin position="27"/>
        <end position="39"/>
    </location>
</feature>
<reference evidence="2" key="1">
    <citation type="submission" date="2020-05" db="EMBL/GenBank/DDBJ databases">
        <title>Mycena genomes resolve the evolution of fungal bioluminescence.</title>
        <authorList>
            <person name="Tsai I.J."/>
        </authorList>
    </citation>
    <scope>NUCLEOTIDE SEQUENCE</scope>
    <source>
        <strain evidence="2">160909Yilan</strain>
    </source>
</reference>
<feature type="region of interest" description="Disordered" evidence="1">
    <location>
        <begin position="676"/>
        <end position="696"/>
    </location>
</feature>
<dbReference type="Proteomes" id="UP000623467">
    <property type="component" value="Unassembled WGS sequence"/>
</dbReference>
<feature type="region of interest" description="Disordered" evidence="1">
    <location>
        <begin position="1"/>
        <end position="72"/>
    </location>
</feature>
<proteinExistence type="predicted"/>
<dbReference type="OrthoDB" id="2983964at2759"/>
<evidence type="ECO:0000256" key="1">
    <source>
        <dbReference type="SAM" id="MobiDB-lite"/>
    </source>
</evidence>
<feature type="compositionally biased region" description="Gly residues" evidence="1">
    <location>
        <begin position="51"/>
        <end position="72"/>
    </location>
</feature>
<accession>A0A8H6YQL5</accession>